<evidence type="ECO:0000313" key="1">
    <source>
        <dbReference type="EMBL" id="SSX05484.1"/>
    </source>
</evidence>
<accession>A0A336KKM8</accession>
<sequence length="63" mass="7023">MEIVKCCFEPVELPEFIETAYSKCTDPKLKAFNAILKINPNKQGSNVVSVSSWCPPSTLITDF</sequence>
<evidence type="ECO:0000313" key="2">
    <source>
        <dbReference type="EMBL" id="SSX25843.1"/>
    </source>
</evidence>
<name>A0A336KKM8_CULSO</name>
<dbReference type="AlphaFoldDB" id="A0A336KKM8"/>
<dbReference type="VEuPathDB" id="VectorBase:CSON012804"/>
<proteinExistence type="predicted"/>
<reference evidence="2" key="2">
    <citation type="submission" date="2018-07" db="EMBL/GenBank/DDBJ databases">
        <authorList>
            <person name="Quirk P.G."/>
            <person name="Krulwich T.A."/>
        </authorList>
    </citation>
    <scope>NUCLEOTIDE SEQUENCE</scope>
</reference>
<protein>
    <submittedName>
        <fullName evidence="1">CSON012804 protein</fullName>
    </submittedName>
</protein>
<organism evidence="1">
    <name type="scientific">Culicoides sonorensis</name>
    <name type="common">Biting midge</name>
    <dbReference type="NCBI Taxonomy" id="179676"/>
    <lineage>
        <taxon>Eukaryota</taxon>
        <taxon>Metazoa</taxon>
        <taxon>Ecdysozoa</taxon>
        <taxon>Arthropoda</taxon>
        <taxon>Hexapoda</taxon>
        <taxon>Insecta</taxon>
        <taxon>Pterygota</taxon>
        <taxon>Neoptera</taxon>
        <taxon>Endopterygota</taxon>
        <taxon>Diptera</taxon>
        <taxon>Nematocera</taxon>
        <taxon>Chironomoidea</taxon>
        <taxon>Ceratopogonidae</taxon>
        <taxon>Ceratopogoninae</taxon>
        <taxon>Culicoides</taxon>
        <taxon>Monoculicoides</taxon>
    </lineage>
</organism>
<gene>
    <name evidence="1" type="primary">CSON012804</name>
</gene>
<dbReference type="EMBL" id="UFQS01000621">
    <property type="protein sequence ID" value="SSX05484.1"/>
    <property type="molecule type" value="Genomic_DNA"/>
</dbReference>
<dbReference type="EMBL" id="UFQT01000621">
    <property type="protein sequence ID" value="SSX25843.1"/>
    <property type="molecule type" value="Genomic_DNA"/>
</dbReference>
<reference evidence="1" key="1">
    <citation type="submission" date="2018-04" db="EMBL/GenBank/DDBJ databases">
        <authorList>
            <person name="Go L.Y."/>
            <person name="Mitchell J.A."/>
        </authorList>
    </citation>
    <scope>NUCLEOTIDE SEQUENCE</scope>
    <source>
        <tissue evidence="1">Whole organism</tissue>
    </source>
</reference>